<dbReference type="AlphaFoldDB" id="A0A0P8YUK8"/>
<evidence type="ECO:0000313" key="2">
    <source>
        <dbReference type="Proteomes" id="UP000050326"/>
    </source>
</evidence>
<keyword evidence="2" id="KW-1185">Reference proteome</keyword>
<sequence length="80" mass="9312">MSCSVLKKQFEDEINRGITFERTMEFYNDVKGSIDAHRIELAQLKQSNSDPNEIHHLQEHIEEGEQLLNEIKSLSLTLKN</sequence>
<comment type="caution">
    <text evidence="1">The sequence shown here is derived from an EMBL/GenBank/DDBJ whole genome shotgun (WGS) entry which is preliminary data.</text>
</comment>
<organism evidence="1 2">
    <name type="scientific">Oxobacter pfennigii</name>
    <dbReference type="NCBI Taxonomy" id="36849"/>
    <lineage>
        <taxon>Bacteria</taxon>
        <taxon>Bacillati</taxon>
        <taxon>Bacillota</taxon>
        <taxon>Clostridia</taxon>
        <taxon>Eubacteriales</taxon>
        <taxon>Clostridiaceae</taxon>
        <taxon>Oxobacter</taxon>
    </lineage>
</organism>
<dbReference type="OrthoDB" id="1808616at2"/>
<reference evidence="1 2" key="1">
    <citation type="submission" date="2015-09" db="EMBL/GenBank/DDBJ databases">
        <title>Genome sequence of Oxobacter pfennigii DSM 3222.</title>
        <authorList>
            <person name="Poehlein A."/>
            <person name="Bengelsdorf F.R."/>
            <person name="Schiel-Bengelsdorf B."/>
            <person name="Duerre P."/>
            <person name="Daniel R."/>
        </authorList>
    </citation>
    <scope>NUCLEOTIDE SEQUENCE [LARGE SCALE GENOMIC DNA]</scope>
    <source>
        <strain evidence="1 2">DSM 3222</strain>
    </source>
</reference>
<name>A0A0P8YUK8_9CLOT</name>
<proteinExistence type="predicted"/>
<dbReference type="EMBL" id="LKET01000039">
    <property type="protein sequence ID" value="KPU43383.1"/>
    <property type="molecule type" value="Genomic_DNA"/>
</dbReference>
<evidence type="ECO:0008006" key="3">
    <source>
        <dbReference type="Google" id="ProtNLM"/>
    </source>
</evidence>
<accession>A0A0P8YUK8</accession>
<dbReference type="RefSeq" id="WP_054875832.1">
    <property type="nucleotide sequence ID" value="NZ_LKET01000039.1"/>
</dbReference>
<evidence type="ECO:0000313" key="1">
    <source>
        <dbReference type="EMBL" id="KPU43383.1"/>
    </source>
</evidence>
<protein>
    <recommendedName>
        <fullName evidence="3">DUF2383 domain-containing protein</fullName>
    </recommendedName>
</protein>
<dbReference type="Proteomes" id="UP000050326">
    <property type="component" value="Unassembled WGS sequence"/>
</dbReference>
<gene>
    <name evidence="1" type="ORF">OXPF_28240</name>
</gene>